<organism evidence="1 2">
    <name type="scientific">Trametes sanguinea</name>
    <dbReference type="NCBI Taxonomy" id="158606"/>
    <lineage>
        <taxon>Eukaryota</taxon>
        <taxon>Fungi</taxon>
        <taxon>Dikarya</taxon>
        <taxon>Basidiomycota</taxon>
        <taxon>Agaricomycotina</taxon>
        <taxon>Agaricomycetes</taxon>
        <taxon>Polyporales</taxon>
        <taxon>Polyporaceae</taxon>
        <taxon>Trametes</taxon>
    </lineage>
</organism>
<protein>
    <submittedName>
        <fullName evidence="1">Uncharacterized protein</fullName>
    </submittedName>
</protein>
<proteinExistence type="predicted"/>
<dbReference type="Proteomes" id="UP001144978">
    <property type="component" value="Unassembled WGS sequence"/>
</dbReference>
<dbReference type="EMBL" id="JANSHE010000634">
    <property type="protein sequence ID" value="KAJ3008540.1"/>
    <property type="molecule type" value="Genomic_DNA"/>
</dbReference>
<sequence>MRLPRRVPWQDLSELEQLCGWIYADENDLDATRRAVHRLAAWKASVPLPHALESAHAILSVILQDGNSATSSSYLSLRMSYASALIRLVNGLVDPLQLGAYARSINSIAQQLGLPAWYYATQRERYMRNVCLPRFSTDARCLIGNGLATPQVLHADAESIDTLRSAGEDGGRFMLSQQDAQLLAIHVQRFYLWNEGSEERAALMKAFHETPADFKWEELLKHTNFSA</sequence>
<comment type="caution">
    <text evidence="1">The sequence shown here is derived from an EMBL/GenBank/DDBJ whole genome shotgun (WGS) entry which is preliminary data.</text>
</comment>
<keyword evidence="2" id="KW-1185">Reference proteome</keyword>
<evidence type="ECO:0000313" key="2">
    <source>
        <dbReference type="Proteomes" id="UP001144978"/>
    </source>
</evidence>
<reference evidence="1" key="1">
    <citation type="submission" date="2022-08" db="EMBL/GenBank/DDBJ databases">
        <title>Genome Sequence of Pycnoporus sanguineus.</title>
        <authorList>
            <person name="Buettner E."/>
        </authorList>
    </citation>
    <scope>NUCLEOTIDE SEQUENCE</scope>
    <source>
        <strain evidence="1">CG-C14</strain>
    </source>
</reference>
<name>A0ACC1Q4U6_9APHY</name>
<accession>A0ACC1Q4U6</accession>
<evidence type="ECO:0000313" key="1">
    <source>
        <dbReference type="EMBL" id="KAJ3008540.1"/>
    </source>
</evidence>
<gene>
    <name evidence="1" type="ORF">NUW54_g3114</name>
</gene>